<dbReference type="Pfam" id="PF01527">
    <property type="entry name" value="HTH_Tnp_1"/>
    <property type="match status" value="1"/>
</dbReference>
<gene>
    <name evidence="1" type="ORF">GGR20_003005</name>
</gene>
<dbReference type="Proteomes" id="UP000547011">
    <property type="component" value="Unassembled WGS sequence"/>
</dbReference>
<dbReference type="GO" id="GO:0043565">
    <property type="term" value="F:sequence-specific DNA binding"/>
    <property type="evidence" value="ECO:0007669"/>
    <property type="project" value="InterPro"/>
</dbReference>
<name>A0A7W6IPF5_9HYPH</name>
<accession>A0A7W6IPF5</accession>
<sequence length="126" mass="13683">MSATMRADRSFHLIEAVPDRLEGAPVARRRRWSDEFKAAMVARSLEPGANVSALAREIGILPSQLFGWRSEAADKGKVKRVGRSAAGTGTADGTAIELFVDGMLVRVGPAVSEDHLRRVLRVIRST</sequence>
<dbReference type="RefSeq" id="WP_183312137.1">
    <property type="nucleotide sequence ID" value="NZ_JACIEW010000007.1"/>
</dbReference>
<proteinExistence type="predicted"/>
<dbReference type="GO" id="GO:0004803">
    <property type="term" value="F:transposase activity"/>
    <property type="evidence" value="ECO:0007669"/>
    <property type="project" value="InterPro"/>
</dbReference>
<dbReference type="AlphaFoldDB" id="A0A7W6IPF5"/>
<dbReference type="EMBL" id="JACIEW010000007">
    <property type="protein sequence ID" value="MBB4053348.1"/>
    <property type="molecule type" value="Genomic_DNA"/>
</dbReference>
<dbReference type="InterPro" id="IPR002514">
    <property type="entry name" value="Transposase_8"/>
</dbReference>
<keyword evidence="2" id="KW-1185">Reference proteome</keyword>
<evidence type="ECO:0000313" key="2">
    <source>
        <dbReference type="Proteomes" id="UP000547011"/>
    </source>
</evidence>
<evidence type="ECO:0000313" key="1">
    <source>
        <dbReference type="EMBL" id="MBB4053348.1"/>
    </source>
</evidence>
<organism evidence="1 2">
    <name type="scientific">Devosia subaequoris</name>
    <dbReference type="NCBI Taxonomy" id="395930"/>
    <lineage>
        <taxon>Bacteria</taxon>
        <taxon>Pseudomonadati</taxon>
        <taxon>Pseudomonadota</taxon>
        <taxon>Alphaproteobacteria</taxon>
        <taxon>Hyphomicrobiales</taxon>
        <taxon>Devosiaceae</taxon>
        <taxon>Devosia</taxon>
    </lineage>
</organism>
<comment type="caution">
    <text evidence="1">The sequence shown here is derived from an EMBL/GenBank/DDBJ whole genome shotgun (WGS) entry which is preliminary data.</text>
</comment>
<dbReference type="GO" id="GO:0006313">
    <property type="term" value="P:DNA transposition"/>
    <property type="evidence" value="ECO:0007669"/>
    <property type="project" value="InterPro"/>
</dbReference>
<protein>
    <submittedName>
        <fullName evidence="1">Transposase</fullName>
    </submittedName>
</protein>
<dbReference type="SUPFAM" id="SSF48295">
    <property type="entry name" value="TrpR-like"/>
    <property type="match status" value="1"/>
</dbReference>
<dbReference type="InterPro" id="IPR010921">
    <property type="entry name" value="Trp_repressor/repl_initiator"/>
</dbReference>
<reference evidence="1 2" key="1">
    <citation type="submission" date="2020-08" db="EMBL/GenBank/DDBJ databases">
        <title>Genomic Encyclopedia of Type Strains, Phase IV (KMG-IV): sequencing the most valuable type-strain genomes for metagenomic binning, comparative biology and taxonomic classification.</title>
        <authorList>
            <person name="Goeker M."/>
        </authorList>
    </citation>
    <scope>NUCLEOTIDE SEQUENCE [LARGE SCALE GENOMIC DNA]</scope>
    <source>
        <strain evidence="1 2">DSM 23447</strain>
    </source>
</reference>